<dbReference type="EMBL" id="JAJTWU010000010">
    <property type="protein sequence ID" value="MCE4557378.1"/>
    <property type="molecule type" value="Genomic_DNA"/>
</dbReference>
<reference evidence="2 3" key="1">
    <citation type="submission" date="2021-12" db="EMBL/GenBank/DDBJ databases">
        <title>Genome seq of P8.</title>
        <authorList>
            <person name="Seo T."/>
        </authorList>
    </citation>
    <scope>NUCLEOTIDE SEQUENCE [LARGE SCALE GENOMIC DNA]</scope>
    <source>
        <strain evidence="2 3">P8</strain>
    </source>
</reference>
<dbReference type="RefSeq" id="WP_233374758.1">
    <property type="nucleotide sequence ID" value="NZ_JAJTWU010000010.1"/>
</dbReference>
<evidence type="ECO:0000313" key="3">
    <source>
        <dbReference type="Proteomes" id="UP001200741"/>
    </source>
</evidence>
<keyword evidence="1" id="KW-0233">DNA recombination</keyword>
<evidence type="ECO:0000256" key="1">
    <source>
        <dbReference type="ARBA" id="ARBA00023172"/>
    </source>
</evidence>
<dbReference type="InterPro" id="IPR011010">
    <property type="entry name" value="DNA_brk_join_enz"/>
</dbReference>
<evidence type="ECO:0000313" key="2">
    <source>
        <dbReference type="EMBL" id="MCE4557378.1"/>
    </source>
</evidence>
<keyword evidence="3" id="KW-1185">Reference proteome</keyword>
<proteinExistence type="predicted"/>
<dbReference type="SUPFAM" id="SSF56349">
    <property type="entry name" value="DNA breaking-rejoining enzymes"/>
    <property type="match status" value="1"/>
</dbReference>
<organism evidence="2 3">
    <name type="scientific">Pelomonas cellulosilytica</name>
    <dbReference type="NCBI Taxonomy" id="2906762"/>
    <lineage>
        <taxon>Bacteria</taxon>
        <taxon>Pseudomonadati</taxon>
        <taxon>Pseudomonadota</taxon>
        <taxon>Betaproteobacteria</taxon>
        <taxon>Burkholderiales</taxon>
        <taxon>Sphaerotilaceae</taxon>
        <taxon>Roseateles</taxon>
    </lineage>
</organism>
<comment type="caution">
    <text evidence="2">The sequence shown here is derived from an EMBL/GenBank/DDBJ whole genome shotgun (WGS) entry which is preliminary data.</text>
</comment>
<dbReference type="Proteomes" id="UP001200741">
    <property type="component" value="Unassembled WGS sequence"/>
</dbReference>
<sequence length="87" mass="9115">MFAQASGKAWNKDAWKKPMKAAAAAAGLPAGTVLYTLLHSTITDLVVGGLDLLTVAQLSGTCVEMIEKHYGHLRADHAAEALAKLAL</sequence>
<name>A0ABS8XZH2_9BURK</name>
<protein>
    <submittedName>
        <fullName evidence="2">Uncharacterized protein</fullName>
    </submittedName>
</protein>
<gene>
    <name evidence="2" type="ORF">LXT13_23575</name>
</gene>
<accession>A0ABS8XZH2</accession>
<dbReference type="Gene3D" id="1.10.443.10">
    <property type="entry name" value="Intergrase catalytic core"/>
    <property type="match status" value="1"/>
</dbReference>
<dbReference type="InterPro" id="IPR013762">
    <property type="entry name" value="Integrase-like_cat_sf"/>
</dbReference>